<dbReference type="Gene3D" id="3.10.310.30">
    <property type="match status" value="1"/>
</dbReference>
<organism evidence="1 2">
    <name type="scientific">Candidatus Woesebacteria bacterium RBG_13_36_22</name>
    <dbReference type="NCBI Taxonomy" id="1802478"/>
    <lineage>
        <taxon>Bacteria</taxon>
        <taxon>Candidatus Woeseibacteriota</taxon>
    </lineage>
</organism>
<sequence length="315" mass="35810">MKIFFHNDPDGRAAGAVAWRSPLVNRSSIYEVIEIDYKTVETGNFDFNTIHPNELLIIVDFSFKPRDMSKILAKTSYIIWLDHHLTSLEYKYGIGISGKEIELSGIRDKNFSGCELAWKYFFPDDKMPQAIEYIGDRDKWAFNFGQASVEFVEGLHLYPHQPKDPIWDLLLGSPAGYAGNREYVEFNKILEEGKLCVKYRDSICEDYIKSFGFETMFEGHKSFALGLMAFGSDAFGSRIKDYELLLTFEFDGKNYTVGVYSESVDVSKICEKYGGGGHAGAGGFLVKELPFINEYSAFSAIAKTEIYRQQVKKES</sequence>
<accession>A0A1F7X261</accession>
<evidence type="ECO:0000313" key="2">
    <source>
        <dbReference type="Proteomes" id="UP000176939"/>
    </source>
</evidence>
<gene>
    <name evidence="1" type="ORF">A2Z67_04495</name>
</gene>
<evidence type="ECO:0008006" key="3">
    <source>
        <dbReference type="Google" id="ProtNLM"/>
    </source>
</evidence>
<protein>
    <recommendedName>
        <fullName evidence="3">DHHA1 domain-containing protein</fullName>
    </recommendedName>
</protein>
<dbReference type="SUPFAM" id="SSF64182">
    <property type="entry name" value="DHH phosphoesterases"/>
    <property type="match status" value="1"/>
</dbReference>
<dbReference type="EMBL" id="MGFQ01000024">
    <property type="protein sequence ID" value="OGM09172.1"/>
    <property type="molecule type" value="Genomic_DNA"/>
</dbReference>
<dbReference type="InterPro" id="IPR038763">
    <property type="entry name" value="DHH_sf"/>
</dbReference>
<reference evidence="1 2" key="1">
    <citation type="journal article" date="2016" name="Nat. Commun.">
        <title>Thousands of microbial genomes shed light on interconnected biogeochemical processes in an aquifer system.</title>
        <authorList>
            <person name="Anantharaman K."/>
            <person name="Brown C.T."/>
            <person name="Hug L.A."/>
            <person name="Sharon I."/>
            <person name="Castelle C.J."/>
            <person name="Probst A.J."/>
            <person name="Thomas B.C."/>
            <person name="Singh A."/>
            <person name="Wilkins M.J."/>
            <person name="Karaoz U."/>
            <person name="Brodie E.L."/>
            <person name="Williams K.H."/>
            <person name="Hubbard S.S."/>
            <person name="Banfield J.F."/>
        </authorList>
    </citation>
    <scope>NUCLEOTIDE SEQUENCE [LARGE SCALE GENOMIC DNA]</scope>
</reference>
<dbReference type="Proteomes" id="UP000176939">
    <property type="component" value="Unassembled WGS sequence"/>
</dbReference>
<comment type="caution">
    <text evidence="1">The sequence shown here is derived from an EMBL/GenBank/DDBJ whole genome shotgun (WGS) entry which is preliminary data.</text>
</comment>
<proteinExistence type="predicted"/>
<name>A0A1F7X261_9BACT</name>
<dbReference type="AlphaFoldDB" id="A0A1F7X261"/>
<evidence type="ECO:0000313" key="1">
    <source>
        <dbReference type="EMBL" id="OGM09172.1"/>
    </source>
</evidence>